<evidence type="ECO:0008006" key="4">
    <source>
        <dbReference type="Google" id="ProtNLM"/>
    </source>
</evidence>
<feature type="signal peptide" evidence="1">
    <location>
        <begin position="1"/>
        <end position="19"/>
    </location>
</feature>
<feature type="chain" id="PRO_5047174832" description="Peptidase MA superfamily protein" evidence="1">
    <location>
        <begin position="20"/>
        <end position="407"/>
    </location>
</feature>
<reference evidence="2" key="1">
    <citation type="submission" date="2022-04" db="EMBL/GenBank/DDBJ databases">
        <title>Lysobacter sp. CAU 1642 isolated from sea sand.</title>
        <authorList>
            <person name="Kim W."/>
        </authorList>
    </citation>
    <scope>NUCLEOTIDE SEQUENCE</scope>
    <source>
        <strain evidence="2">CAU 1642</strain>
    </source>
</reference>
<sequence length="407" mass="45839">MRHLLSILLLCCLPWTASAKPPEYRVDYRIGFDPEAGEAEFAMTVTPKSGRLQRLRFTIDPKRHSGIEGDGRLTRKDDRYTWRPPREGEATLRFRYKVDRRRDGNTYDARITDDWALLRADRLFPPASTIAPDGAVADARLQFDLPKGWTNQELGYPWNDSLKRFVIRNEGKRFQQPLGWMIAGQVGTRRDFIDGMEVVVAAPKGDPLRRNDVLAMLNTSAAEIRAAFGRLPEKLLIVGAGDPMWRGGLSGPSSLYLHSDRPMISENGTSSLIHEIVHVVTRIRGAKGQDWIAEGFAEYYSIRLLQRAGLISQPRADKAFEWMRQHGKDVKRLSATSSSGKRTARAVTLLHELDAEIRRATKDKKDLDDVTRQLVGRGRISLAELEEAVDGVIGRESKVLRSGVLSL</sequence>
<accession>A0ABT0GDC9</accession>
<evidence type="ECO:0000256" key="1">
    <source>
        <dbReference type="SAM" id="SignalP"/>
    </source>
</evidence>
<evidence type="ECO:0000313" key="3">
    <source>
        <dbReference type="Proteomes" id="UP001431449"/>
    </source>
</evidence>
<comment type="caution">
    <text evidence="2">The sequence shown here is derived from an EMBL/GenBank/DDBJ whole genome shotgun (WGS) entry which is preliminary data.</text>
</comment>
<dbReference type="InterPro" id="IPR027268">
    <property type="entry name" value="Peptidase_M4/M1_CTD_sf"/>
</dbReference>
<keyword evidence="1" id="KW-0732">Signal</keyword>
<gene>
    <name evidence="2" type="ORF">M0G41_02575</name>
</gene>
<dbReference type="EMBL" id="JALNMH010000002">
    <property type="protein sequence ID" value="MCK7592550.1"/>
    <property type="molecule type" value="Genomic_DNA"/>
</dbReference>
<dbReference type="Gene3D" id="1.10.390.10">
    <property type="entry name" value="Neutral Protease Domain 2"/>
    <property type="match status" value="1"/>
</dbReference>
<name>A0ABT0GDC9_9GAMM</name>
<dbReference type="Proteomes" id="UP001431449">
    <property type="component" value="Unassembled WGS sequence"/>
</dbReference>
<proteinExistence type="predicted"/>
<dbReference type="RefSeq" id="WP_248204757.1">
    <property type="nucleotide sequence ID" value="NZ_JALNMH010000002.1"/>
</dbReference>
<keyword evidence="3" id="KW-1185">Reference proteome</keyword>
<organism evidence="2 3">
    <name type="scientific">Pseudomarimonas salicorniae</name>
    <dbReference type="NCBI Taxonomy" id="2933270"/>
    <lineage>
        <taxon>Bacteria</taxon>
        <taxon>Pseudomonadati</taxon>
        <taxon>Pseudomonadota</taxon>
        <taxon>Gammaproteobacteria</taxon>
        <taxon>Lysobacterales</taxon>
        <taxon>Lysobacteraceae</taxon>
        <taxon>Pseudomarimonas</taxon>
    </lineage>
</organism>
<evidence type="ECO:0000313" key="2">
    <source>
        <dbReference type="EMBL" id="MCK7592550.1"/>
    </source>
</evidence>
<protein>
    <recommendedName>
        <fullName evidence="4">Peptidase MA superfamily protein</fullName>
    </recommendedName>
</protein>